<protein>
    <recommendedName>
        <fullName evidence="3">16S rRNA (cytosine(967)-C(5))-methyltransferase</fullName>
        <ecNumber evidence="3">2.1.1.176</ecNumber>
    </recommendedName>
    <alternativeName>
        <fullName evidence="10">16S rRNA m5C967 methyltransferase</fullName>
    </alternativeName>
    <alternativeName>
        <fullName evidence="11">rRNA (cytosine-C(5)-)-methyltransferase RsmB</fullName>
    </alternativeName>
</protein>
<dbReference type="PRINTS" id="PR02008">
    <property type="entry name" value="RCMTFAMILY"/>
</dbReference>
<comment type="catalytic activity">
    <reaction evidence="12">
        <text>cytidine(967) in 16S rRNA + S-adenosyl-L-methionine = 5-methylcytidine(967) in 16S rRNA + S-adenosyl-L-homocysteine + H(+)</text>
        <dbReference type="Rhea" id="RHEA:42748"/>
        <dbReference type="Rhea" id="RHEA-COMP:10219"/>
        <dbReference type="Rhea" id="RHEA-COMP:10220"/>
        <dbReference type="ChEBI" id="CHEBI:15378"/>
        <dbReference type="ChEBI" id="CHEBI:57856"/>
        <dbReference type="ChEBI" id="CHEBI:59789"/>
        <dbReference type="ChEBI" id="CHEBI:74483"/>
        <dbReference type="ChEBI" id="CHEBI:82748"/>
        <dbReference type="EC" id="2.1.1.176"/>
    </reaction>
</comment>
<evidence type="ECO:0000256" key="12">
    <source>
        <dbReference type="ARBA" id="ARBA00047283"/>
    </source>
</evidence>
<keyword evidence="7 13" id="KW-0808">Transferase</keyword>
<feature type="binding site" evidence="13">
    <location>
        <position position="333"/>
    </location>
    <ligand>
        <name>S-adenosyl-L-methionine</name>
        <dbReference type="ChEBI" id="CHEBI:59789"/>
    </ligand>
</feature>
<dbReference type="GO" id="GO:0006355">
    <property type="term" value="P:regulation of DNA-templated transcription"/>
    <property type="evidence" value="ECO:0007669"/>
    <property type="project" value="InterPro"/>
</dbReference>
<evidence type="ECO:0000256" key="6">
    <source>
        <dbReference type="ARBA" id="ARBA00022603"/>
    </source>
</evidence>
<dbReference type="SUPFAM" id="SSF53335">
    <property type="entry name" value="S-adenosyl-L-methionine-dependent methyltransferases"/>
    <property type="match status" value="1"/>
</dbReference>
<gene>
    <name evidence="15" type="primary">rsmB</name>
    <name evidence="15" type="ORF">G4L39_03455</name>
</gene>
<dbReference type="InterPro" id="IPR049560">
    <property type="entry name" value="MeTrfase_RsmB-F_NOP2_cat"/>
</dbReference>
<evidence type="ECO:0000313" key="15">
    <source>
        <dbReference type="EMBL" id="NGO38455.1"/>
    </source>
</evidence>
<dbReference type="PANTHER" id="PTHR22807:SF53">
    <property type="entry name" value="RIBOSOMAL RNA SMALL SUBUNIT METHYLTRANSFERASE B-RELATED"/>
    <property type="match status" value="1"/>
</dbReference>
<dbReference type="AlphaFoldDB" id="A0A6M1RP44"/>
<dbReference type="Gene3D" id="3.40.50.150">
    <property type="entry name" value="Vaccinia Virus protein VP39"/>
    <property type="match status" value="1"/>
</dbReference>
<dbReference type="Pfam" id="PF01189">
    <property type="entry name" value="Methyltr_RsmB-F"/>
    <property type="match status" value="1"/>
</dbReference>
<dbReference type="InterPro" id="IPR006027">
    <property type="entry name" value="NusB_RsmB_TIM44"/>
</dbReference>
<evidence type="ECO:0000259" key="14">
    <source>
        <dbReference type="PROSITE" id="PS51686"/>
    </source>
</evidence>
<evidence type="ECO:0000256" key="5">
    <source>
        <dbReference type="ARBA" id="ARBA00022552"/>
    </source>
</evidence>
<evidence type="ECO:0000256" key="4">
    <source>
        <dbReference type="ARBA" id="ARBA00022490"/>
    </source>
</evidence>
<dbReference type="Gene3D" id="3.30.70.1170">
    <property type="entry name" value="Sun protein, domain 3"/>
    <property type="match status" value="1"/>
</dbReference>
<dbReference type="InterPro" id="IPR004573">
    <property type="entry name" value="rRNA_ssu_MeTfrase_B"/>
</dbReference>
<keyword evidence="6 13" id="KW-0489">Methyltransferase</keyword>
<evidence type="ECO:0000313" key="16">
    <source>
        <dbReference type="Proteomes" id="UP000477311"/>
    </source>
</evidence>
<organism evidence="15 16">
    <name type="scientific">Limisphaera ngatamarikiensis</name>
    <dbReference type="NCBI Taxonomy" id="1324935"/>
    <lineage>
        <taxon>Bacteria</taxon>
        <taxon>Pseudomonadati</taxon>
        <taxon>Verrucomicrobiota</taxon>
        <taxon>Verrucomicrobiia</taxon>
        <taxon>Limisphaerales</taxon>
        <taxon>Limisphaeraceae</taxon>
        <taxon>Limisphaera</taxon>
    </lineage>
</organism>
<comment type="caution">
    <text evidence="15">The sequence shown here is derived from an EMBL/GenBank/DDBJ whole genome shotgun (WGS) entry which is preliminary data.</text>
</comment>
<name>A0A6M1RP44_9BACT</name>
<dbReference type="InterPro" id="IPR054728">
    <property type="entry name" value="RsmB-like_ferredoxin"/>
</dbReference>
<dbReference type="NCBIfam" id="TIGR00563">
    <property type="entry name" value="rsmB"/>
    <property type="match status" value="1"/>
</dbReference>
<dbReference type="InterPro" id="IPR035926">
    <property type="entry name" value="NusB-like_sf"/>
</dbReference>
<dbReference type="Proteomes" id="UP000477311">
    <property type="component" value="Unassembled WGS sequence"/>
</dbReference>
<keyword evidence="8 13" id="KW-0949">S-adenosyl-L-methionine</keyword>
<keyword evidence="16" id="KW-1185">Reference proteome</keyword>
<dbReference type="Gene3D" id="1.10.940.10">
    <property type="entry name" value="NusB-like"/>
    <property type="match status" value="1"/>
</dbReference>
<dbReference type="EC" id="2.1.1.176" evidence="3"/>
<evidence type="ECO:0000256" key="7">
    <source>
        <dbReference type="ARBA" id="ARBA00022679"/>
    </source>
</evidence>
<keyword evidence="5" id="KW-0698">rRNA processing</keyword>
<dbReference type="CDD" id="cd02440">
    <property type="entry name" value="AdoMet_MTases"/>
    <property type="match status" value="1"/>
</dbReference>
<dbReference type="SUPFAM" id="SSF48013">
    <property type="entry name" value="NusB-like"/>
    <property type="match status" value="1"/>
</dbReference>
<sequence length="434" mass="50258">MSAQRPREIAVRILTQHARTGLFLDTLLERELAEQPLSAADRRLCQELVYGVVRWRATLDWLIARKTDNPPQPQKLQDILRIGLYQIFWLDRIPDHAAVHETVELAKRLGLTAQAGFVNAILRSYLREAPATRQLLQDLQITAPHLGWSHPEWLVRRWLDRWGPDRTRQLLHWNNTPARNYGRVNHLKTTTADILRRWRSEENVECDVFRRDWFDDELVYELRRHPPLAKMPSFQDGWFYVQDPSTLLAVWSLQVRPGQRILDTCAAPGGKTTYIAQLLRNQGRILARDNDPERLEMLRENCQRLGVTCAEIQPTDASLPDWARAGFDRVLVDAPCSNTGVLRRRVDLRWRLQGDDLQRMPATQLQLLRQTAPHVRLGGLLVYSTCSLEPEENEQVVRAFLQTVPGFALEHERILLPFVDGVDGAYVARLRRKA</sequence>
<dbReference type="GO" id="GO:0005737">
    <property type="term" value="C:cytoplasm"/>
    <property type="evidence" value="ECO:0007669"/>
    <property type="project" value="UniProtKB-SubCell"/>
</dbReference>
<comment type="function">
    <text evidence="1">Specifically methylates the cytosine at position 967 (m5C967) of 16S rRNA.</text>
</comment>
<evidence type="ECO:0000256" key="1">
    <source>
        <dbReference type="ARBA" id="ARBA00002724"/>
    </source>
</evidence>
<evidence type="ECO:0000256" key="8">
    <source>
        <dbReference type="ARBA" id="ARBA00022691"/>
    </source>
</evidence>
<accession>A0A6M1RP44</accession>
<feature type="binding site" evidence="13">
    <location>
        <position position="289"/>
    </location>
    <ligand>
        <name>S-adenosyl-L-methionine</name>
        <dbReference type="ChEBI" id="CHEBI:59789"/>
    </ligand>
</feature>
<keyword evidence="4" id="KW-0963">Cytoplasm</keyword>
<proteinExistence type="inferred from homology"/>
<dbReference type="NCBIfam" id="NF011494">
    <property type="entry name" value="PRK14902.1"/>
    <property type="match status" value="1"/>
</dbReference>
<comment type="similarity">
    <text evidence="13">Belongs to the class I-like SAM-binding methyltransferase superfamily. RsmB/NOP family.</text>
</comment>
<evidence type="ECO:0000256" key="3">
    <source>
        <dbReference type="ARBA" id="ARBA00012140"/>
    </source>
</evidence>
<feature type="active site" description="Nucleophile" evidence="13">
    <location>
        <position position="386"/>
    </location>
</feature>
<dbReference type="GO" id="GO:0003723">
    <property type="term" value="F:RNA binding"/>
    <property type="evidence" value="ECO:0007669"/>
    <property type="project" value="UniProtKB-UniRule"/>
</dbReference>
<reference evidence="15 16" key="1">
    <citation type="submission" date="2020-02" db="EMBL/GenBank/DDBJ databases">
        <title>Draft genome sequence of Limisphaera ngatamarikiensis NGM72.4T, a thermophilic Verrucomicrobia grouped in subdivision 3.</title>
        <authorList>
            <person name="Carere C.R."/>
            <person name="Steen J."/>
            <person name="Hugenholtz P."/>
            <person name="Stott M.B."/>
        </authorList>
    </citation>
    <scope>NUCLEOTIDE SEQUENCE [LARGE SCALE GENOMIC DNA]</scope>
    <source>
        <strain evidence="15 16">NGM72.4</strain>
    </source>
</reference>
<evidence type="ECO:0000256" key="10">
    <source>
        <dbReference type="ARBA" id="ARBA00030399"/>
    </source>
</evidence>
<dbReference type="Pfam" id="PF01029">
    <property type="entry name" value="NusB"/>
    <property type="match status" value="1"/>
</dbReference>
<comment type="subcellular location">
    <subcellularLocation>
        <location evidence="2">Cytoplasm</location>
    </subcellularLocation>
</comment>
<dbReference type="PANTHER" id="PTHR22807">
    <property type="entry name" value="NOP2 YEAST -RELATED NOL1/NOP2/FMU SUN DOMAIN-CONTAINING"/>
    <property type="match status" value="1"/>
</dbReference>
<dbReference type="Pfam" id="PF22458">
    <property type="entry name" value="RsmF-B_ferredox"/>
    <property type="match status" value="1"/>
</dbReference>
<keyword evidence="9 13" id="KW-0694">RNA-binding</keyword>
<dbReference type="EMBL" id="JAAKYA010000017">
    <property type="protein sequence ID" value="NGO38455.1"/>
    <property type="molecule type" value="Genomic_DNA"/>
</dbReference>
<dbReference type="PROSITE" id="PS51686">
    <property type="entry name" value="SAM_MT_RSMB_NOP"/>
    <property type="match status" value="1"/>
</dbReference>
<evidence type="ECO:0000256" key="2">
    <source>
        <dbReference type="ARBA" id="ARBA00004496"/>
    </source>
</evidence>
<feature type="binding site" evidence="13">
    <location>
        <begin position="265"/>
        <end position="271"/>
    </location>
    <ligand>
        <name>S-adenosyl-L-methionine</name>
        <dbReference type="ChEBI" id="CHEBI:59789"/>
    </ligand>
</feature>
<dbReference type="GO" id="GO:0008649">
    <property type="term" value="F:rRNA methyltransferase activity"/>
    <property type="evidence" value="ECO:0007669"/>
    <property type="project" value="InterPro"/>
</dbReference>
<dbReference type="RefSeq" id="WP_165105940.1">
    <property type="nucleotide sequence ID" value="NZ_JAAKYA010000017.1"/>
</dbReference>
<feature type="domain" description="SAM-dependent MTase RsmB/NOP-type" evidence="14">
    <location>
        <begin position="170"/>
        <end position="434"/>
    </location>
</feature>
<evidence type="ECO:0000256" key="9">
    <source>
        <dbReference type="ARBA" id="ARBA00022884"/>
    </source>
</evidence>
<dbReference type="InterPro" id="IPR023267">
    <property type="entry name" value="RCMT"/>
</dbReference>
<feature type="binding site" evidence="13">
    <location>
        <position position="316"/>
    </location>
    <ligand>
        <name>S-adenosyl-L-methionine</name>
        <dbReference type="ChEBI" id="CHEBI:59789"/>
    </ligand>
</feature>
<evidence type="ECO:0000256" key="13">
    <source>
        <dbReference type="PROSITE-ProRule" id="PRU01023"/>
    </source>
</evidence>
<dbReference type="InterPro" id="IPR029063">
    <property type="entry name" value="SAM-dependent_MTases_sf"/>
</dbReference>
<evidence type="ECO:0000256" key="11">
    <source>
        <dbReference type="ARBA" id="ARBA00031088"/>
    </source>
</evidence>
<dbReference type="InterPro" id="IPR001678">
    <property type="entry name" value="MeTrfase_RsmB-F_NOP2_dom"/>
</dbReference>